<proteinExistence type="predicted"/>
<dbReference type="EMBL" id="JACJSG010000045">
    <property type="protein sequence ID" value="MBD2504150.1"/>
    <property type="molecule type" value="Genomic_DNA"/>
</dbReference>
<evidence type="ECO:0000313" key="1">
    <source>
        <dbReference type="EMBL" id="MBD2504150.1"/>
    </source>
</evidence>
<keyword evidence="2" id="KW-1185">Reference proteome</keyword>
<evidence type="ECO:0000313" key="2">
    <source>
        <dbReference type="Proteomes" id="UP000661112"/>
    </source>
</evidence>
<comment type="caution">
    <text evidence="1">The sequence shown here is derived from an EMBL/GenBank/DDBJ whole genome shotgun (WGS) entry which is preliminary data.</text>
</comment>
<gene>
    <name evidence="1" type="ORF">H6G83_26660</name>
</gene>
<protein>
    <submittedName>
        <fullName evidence="1">Uncharacterized protein</fullName>
    </submittedName>
</protein>
<sequence length="57" mass="6362">MRTCVVGGISGAVTFLEGVLTSAPQDSIFVDTRYLLGYCQKAWKRVNILRLEHFTVT</sequence>
<reference evidence="1 2" key="1">
    <citation type="journal article" date="2020" name="ISME J.">
        <title>Comparative genomics reveals insights into cyanobacterial evolution and habitat adaptation.</title>
        <authorList>
            <person name="Chen M.Y."/>
            <person name="Teng W.K."/>
            <person name="Zhao L."/>
            <person name="Hu C.X."/>
            <person name="Zhou Y.K."/>
            <person name="Han B.P."/>
            <person name="Song L.R."/>
            <person name="Shu W.S."/>
        </authorList>
    </citation>
    <scope>NUCLEOTIDE SEQUENCE [LARGE SCALE GENOMIC DNA]</scope>
    <source>
        <strain evidence="1 2">FACHB-119</strain>
    </source>
</reference>
<organism evidence="1 2">
    <name type="scientific">Anabaena azotica FACHB-119</name>
    <dbReference type="NCBI Taxonomy" id="947527"/>
    <lineage>
        <taxon>Bacteria</taxon>
        <taxon>Bacillati</taxon>
        <taxon>Cyanobacteriota</taxon>
        <taxon>Cyanophyceae</taxon>
        <taxon>Nostocales</taxon>
        <taxon>Nostocaceae</taxon>
        <taxon>Anabaena</taxon>
        <taxon>Anabaena azotica</taxon>
    </lineage>
</organism>
<dbReference type="Proteomes" id="UP000661112">
    <property type="component" value="Unassembled WGS sequence"/>
</dbReference>
<name>A0ABR8DAC2_9NOST</name>
<dbReference type="RefSeq" id="WP_190477658.1">
    <property type="nucleotide sequence ID" value="NZ_JACJSG010000045.1"/>
</dbReference>
<accession>A0ABR8DAC2</accession>